<dbReference type="KEGG" id="mesg:MLAUSG7_0855"/>
<dbReference type="EMBL" id="LR792632">
    <property type="protein sequence ID" value="CAB3288700.1"/>
    <property type="molecule type" value="Genomic_DNA"/>
</dbReference>
<keyword evidence="3" id="KW-1185">Reference proteome</keyword>
<reference evidence="2 3" key="1">
    <citation type="submission" date="2020-04" db="EMBL/GenBank/DDBJ databases">
        <authorList>
            <consortium name="Genoscope - CEA"/>
            <person name="William W."/>
        </authorList>
    </citation>
    <scope>NUCLEOTIDE SEQUENCE [LARGE SCALE GENOMIC DNA]</scope>
    <source>
        <strain evidence="2 3">SG7</strain>
    </source>
</reference>
<name>A0A8D6SWB5_9EURY</name>
<organism evidence="2 3">
    <name type="scientific">Methanocaldococcus lauensis</name>
    <dbReference type="NCBI Taxonomy" id="2546128"/>
    <lineage>
        <taxon>Archaea</taxon>
        <taxon>Methanobacteriati</taxon>
        <taxon>Methanobacteriota</taxon>
        <taxon>Methanomada group</taxon>
        <taxon>Methanococci</taxon>
        <taxon>Methanococcales</taxon>
        <taxon>Methanocaldococcaceae</taxon>
        <taxon>Methanocaldococcus</taxon>
    </lineage>
</organism>
<proteinExistence type="predicted"/>
<keyword evidence="1" id="KW-0472">Membrane</keyword>
<evidence type="ECO:0000256" key="1">
    <source>
        <dbReference type="SAM" id="Phobius"/>
    </source>
</evidence>
<dbReference type="GeneID" id="65883660"/>
<evidence type="ECO:0000313" key="2">
    <source>
        <dbReference type="EMBL" id="CAB3288700.1"/>
    </source>
</evidence>
<gene>
    <name evidence="2" type="ORF">MLAUSG7_0855</name>
</gene>
<feature type="transmembrane region" description="Helical" evidence="1">
    <location>
        <begin position="14"/>
        <end position="44"/>
    </location>
</feature>
<dbReference type="AlphaFoldDB" id="A0A8D6SWB5"/>
<keyword evidence="1" id="KW-1133">Transmembrane helix</keyword>
<keyword evidence="1" id="KW-0812">Transmembrane</keyword>
<protein>
    <submittedName>
        <fullName evidence="2">Uncharacterized protein</fullName>
    </submittedName>
</protein>
<sequence length="196" mass="23252">MKIKVYRLGILEGFIIFLILLILAILMLPLFLVILGVFLIYILFKYKVKDFFKKILYKIKRKKIKIEDVSNNGYVKINFGKRIEIEDSSDKLKNISLNNLDNLDETTKTFIYYLKNVGAELKDDGIYFKGYKVYPIFKKTYPINEIIKLNYPENIDAVILGLKGEPYEPKYLYLIPKEFLKDRMHIDEIKKFEIKV</sequence>
<dbReference type="RefSeq" id="WP_214400696.1">
    <property type="nucleotide sequence ID" value="NZ_LR792632.1"/>
</dbReference>
<dbReference type="Proteomes" id="UP000679213">
    <property type="component" value="Chromosome I"/>
</dbReference>
<evidence type="ECO:0000313" key="3">
    <source>
        <dbReference type="Proteomes" id="UP000679213"/>
    </source>
</evidence>
<accession>A0A8D6SWB5</accession>